<dbReference type="GO" id="GO:0009253">
    <property type="term" value="P:peptidoglycan catabolic process"/>
    <property type="evidence" value="ECO:0007669"/>
    <property type="project" value="InterPro"/>
</dbReference>
<comment type="similarity">
    <text evidence="2">Belongs to the N-acetylmuramoyl-L-alanine amidase 2 family.</text>
</comment>
<evidence type="ECO:0000256" key="3">
    <source>
        <dbReference type="ARBA" id="ARBA00011901"/>
    </source>
</evidence>
<evidence type="ECO:0000256" key="5">
    <source>
        <dbReference type="ARBA" id="ARBA00023316"/>
    </source>
</evidence>
<dbReference type="InterPro" id="IPR051206">
    <property type="entry name" value="NAMLAA_amidase_2"/>
</dbReference>
<dbReference type="AlphaFoldDB" id="A0A381YV89"/>
<organism evidence="7">
    <name type="scientific">marine metagenome</name>
    <dbReference type="NCBI Taxonomy" id="408172"/>
    <lineage>
        <taxon>unclassified sequences</taxon>
        <taxon>metagenomes</taxon>
        <taxon>ecological metagenomes</taxon>
    </lineage>
</organism>
<keyword evidence="5" id="KW-0961">Cell wall biogenesis/degradation</keyword>
<dbReference type="PANTHER" id="PTHR30417">
    <property type="entry name" value="N-ACETYLMURAMOYL-L-ALANINE AMIDASE AMID"/>
    <property type="match status" value="1"/>
</dbReference>
<dbReference type="EC" id="3.5.1.28" evidence="3"/>
<dbReference type="SMART" id="SM00644">
    <property type="entry name" value="Ami_2"/>
    <property type="match status" value="1"/>
</dbReference>
<dbReference type="GO" id="GO:0008745">
    <property type="term" value="F:N-acetylmuramoyl-L-alanine amidase activity"/>
    <property type="evidence" value="ECO:0007669"/>
    <property type="project" value="UniProtKB-EC"/>
</dbReference>
<evidence type="ECO:0000259" key="6">
    <source>
        <dbReference type="SMART" id="SM00644"/>
    </source>
</evidence>
<dbReference type="InterPro" id="IPR036505">
    <property type="entry name" value="Amidase/PGRP_sf"/>
</dbReference>
<dbReference type="InterPro" id="IPR002502">
    <property type="entry name" value="Amidase_domain"/>
</dbReference>
<proteinExistence type="inferred from homology"/>
<accession>A0A381YV89</accession>
<name>A0A381YV89_9ZZZZ</name>
<dbReference type="Gene3D" id="1.10.101.10">
    <property type="entry name" value="PGBD-like superfamily/PGBD"/>
    <property type="match status" value="1"/>
</dbReference>
<protein>
    <recommendedName>
        <fullName evidence="3">N-acetylmuramoyl-L-alanine amidase</fullName>
        <ecNumber evidence="3">3.5.1.28</ecNumber>
    </recommendedName>
</protein>
<evidence type="ECO:0000256" key="4">
    <source>
        <dbReference type="ARBA" id="ARBA00022801"/>
    </source>
</evidence>
<gene>
    <name evidence="7" type="ORF">METZ01_LOCUS133375</name>
</gene>
<evidence type="ECO:0000256" key="2">
    <source>
        <dbReference type="ARBA" id="ARBA00007553"/>
    </source>
</evidence>
<dbReference type="Pfam" id="PF01510">
    <property type="entry name" value="Amidase_2"/>
    <property type="match status" value="1"/>
</dbReference>
<feature type="domain" description="N-acetylmuramoyl-L-alanine amidase" evidence="6">
    <location>
        <begin position="35"/>
        <end position="196"/>
    </location>
</feature>
<keyword evidence="4" id="KW-0378">Hydrolase</keyword>
<dbReference type="Gene3D" id="3.40.80.10">
    <property type="entry name" value="Peptidoglycan recognition protein-like"/>
    <property type="match status" value="1"/>
</dbReference>
<dbReference type="PANTHER" id="PTHR30417:SF1">
    <property type="entry name" value="N-ACETYLMURAMOYL-L-ALANINE AMIDASE AMID"/>
    <property type="match status" value="1"/>
</dbReference>
<dbReference type="GO" id="GO:0009254">
    <property type="term" value="P:peptidoglycan turnover"/>
    <property type="evidence" value="ECO:0007669"/>
    <property type="project" value="TreeGrafter"/>
</dbReference>
<dbReference type="InterPro" id="IPR036365">
    <property type="entry name" value="PGBD-like_sf"/>
</dbReference>
<dbReference type="InterPro" id="IPR002477">
    <property type="entry name" value="Peptidoglycan-bd-like"/>
</dbReference>
<evidence type="ECO:0000313" key="7">
    <source>
        <dbReference type="EMBL" id="SVA80521.1"/>
    </source>
</evidence>
<dbReference type="SUPFAM" id="SSF47090">
    <property type="entry name" value="PGBD-like"/>
    <property type="match status" value="1"/>
</dbReference>
<dbReference type="EMBL" id="UINC01019061">
    <property type="protein sequence ID" value="SVA80521.1"/>
    <property type="molecule type" value="Genomic_DNA"/>
</dbReference>
<dbReference type="GO" id="GO:0019867">
    <property type="term" value="C:outer membrane"/>
    <property type="evidence" value="ECO:0007669"/>
    <property type="project" value="TreeGrafter"/>
</dbReference>
<reference evidence="7" key="1">
    <citation type="submission" date="2018-05" db="EMBL/GenBank/DDBJ databases">
        <authorList>
            <person name="Lanie J.A."/>
            <person name="Ng W.-L."/>
            <person name="Kazmierczak K.M."/>
            <person name="Andrzejewski T.M."/>
            <person name="Davidsen T.M."/>
            <person name="Wayne K.J."/>
            <person name="Tettelin H."/>
            <person name="Glass J.I."/>
            <person name="Rusch D."/>
            <person name="Podicherti R."/>
            <person name="Tsui H.-C.T."/>
            <person name="Winkler M.E."/>
        </authorList>
    </citation>
    <scope>NUCLEOTIDE SEQUENCE</scope>
</reference>
<dbReference type="Pfam" id="PF01471">
    <property type="entry name" value="PG_binding_1"/>
    <property type="match status" value="1"/>
</dbReference>
<dbReference type="GO" id="GO:0071555">
    <property type="term" value="P:cell wall organization"/>
    <property type="evidence" value="ECO:0007669"/>
    <property type="project" value="UniProtKB-KW"/>
</dbReference>
<dbReference type="SUPFAM" id="SSF55846">
    <property type="entry name" value="N-acetylmuramoyl-L-alanine amidase-like"/>
    <property type="match status" value="1"/>
</dbReference>
<sequence>MHKLIILILFLSSAGLADEKRLSIAVDTPQYVQRSEHKSLNYNSRVRFLVIHYTSSNWQRSLELLTLPEYEVSAHYLIPESFDETYHEQDLAVYQLVDENDRAWHAGKSQWEDRENINDQSIGIELVNDSACYYQDDNETLDFTDDYMCSFRDYDPKQIQLLIALSKQILDRHLEITPTRVIGHADIQPGVKSDPGPKFPWYTLHQHGIGAWYDHETVNKYWLKFTEETMPSIAQVQCGLKSYGYGVELTGEYDEQTYDFIRAFQLHFQPWQTDGRTDSKTVATLWALLEKYFPNILDAEGRLQCL</sequence>
<evidence type="ECO:0000256" key="1">
    <source>
        <dbReference type="ARBA" id="ARBA00001561"/>
    </source>
</evidence>
<dbReference type="CDD" id="cd06583">
    <property type="entry name" value="PGRP"/>
    <property type="match status" value="1"/>
</dbReference>
<comment type="catalytic activity">
    <reaction evidence="1">
        <text>Hydrolyzes the link between N-acetylmuramoyl residues and L-amino acid residues in certain cell-wall glycopeptides.</text>
        <dbReference type="EC" id="3.5.1.28"/>
    </reaction>
</comment>
<dbReference type="FunFam" id="3.40.80.10:FF:000003">
    <property type="entry name" value="N-acetylmuramoyl-L-alanine amidase"/>
    <property type="match status" value="1"/>
</dbReference>
<dbReference type="InterPro" id="IPR036366">
    <property type="entry name" value="PGBDSf"/>
</dbReference>